<dbReference type="InterPro" id="IPR000182">
    <property type="entry name" value="GNAT_dom"/>
</dbReference>
<comment type="caution">
    <text evidence="2">The sequence shown here is derived from an EMBL/GenBank/DDBJ whole genome shotgun (WGS) entry which is preliminary data.</text>
</comment>
<dbReference type="EC" id="2.3.1.-" evidence="2"/>
<dbReference type="SUPFAM" id="SSF55729">
    <property type="entry name" value="Acyl-CoA N-acyltransferases (Nat)"/>
    <property type="match status" value="1"/>
</dbReference>
<organism evidence="2 3">
    <name type="scientific">Pseudomonas petrae</name>
    <dbReference type="NCBI Taxonomy" id="2912190"/>
    <lineage>
        <taxon>Bacteria</taxon>
        <taxon>Pseudomonadati</taxon>
        <taxon>Pseudomonadota</taxon>
        <taxon>Gammaproteobacteria</taxon>
        <taxon>Pseudomonadales</taxon>
        <taxon>Pseudomonadaceae</taxon>
        <taxon>Pseudomonas</taxon>
    </lineage>
</organism>
<accession>A0ABS9I975</accession>
<evidence type="ECO:0000313" key="2">
    <source>
        <dbReference type="EMBL" id="MCF7544303.1"/>
    </source>
</evidence>
<feature type="domain" description="N-acetyltransferase" evidence="1">
    <location>
        <begin position="3"/>
        <end position="157"/>
    </location>
</feature>
<evidence type="ECO:0000259" key="1">
    <source>
        <dbReference type="PROSITE" id="PS51186"/>
    </source>
</evidence>
<dbReference type="RefSeq" id="WP_237253735.1">
    <property type="nucleotide sequence ID" value="NZ_JAKJXE010000001.1"/>
</dbReference>
<dbReference type="Gene3D" id="3.40.630.30">
    <property type="match status" value="1"/>
</dbReference>
<protein>
    <submittedName>
        <fullName evidence="2">GNAT family N-acetyltransferase</fullName>
        <ecNumber evidence="2">2.3.1.-</ecNumber>
    </submittedName>
</protein>
<proteinExistence type="predicted"/>
<sequence length="162" mass="17665">MNVCVRAAIDGDLEAVASLHAQAFSRQRDSKQWVIATLAAAPRLLAFVLLIDGNIRGYAFWAQKSGLRALVTLELDQIAICAAWQRQGLGARLIKDSLDQLVARLRHSGQTVQNILISTRADNQAQSLYQQVLGATTVATIEGLYSGTEVFMLAPVQPPTHR</sequence>
<dbReference type="InterPro" id="IPR016181">
    <property type="entry name" value="Acyl_CoA_acyltransferase"/>
</dbReference>
<dbReference type="EMBL" id="JAKJXH010000021">
    <property type="protein sequence ID" value="MCF7544303.1"/>
    <property type="molecule type" value="Genomic_DNA"/>
</dbReference>
<keyword evidence="3" id="KW-1185">Reference proteome</keyword>
<dbReference type="Proteomes" id="UP001162905">
    <property type="component" value="Unassembled WGS sequence"/>
</dbReference>
<dbReference type="GO" id="GO:0016746">
    <property type="term" value="F:acyltransferase activity"/>
    <property type="evidence" value="ECO:0007669"/>
    <property type="project" value="UniProtKB-KW"/>
</dbReference>
<dbReference type="Pfam" id="PF00583">
    <property type="entry name" value="Acetyltransf_1"/>
    <property type="match status" value="1"/>
</dbReference>
<dbReference type="PROSITE" id="PS51186">
    <property type="entry name" value="GNAT"/>
    <property type="match status" value="1"/>
</dbReference>
<dbReference type="CDD" id="cd04301">
    <property type="entry name" value="NAT_SF"/>
    <property type="match status" value="1"/>
</dbReference>
<gene>
    <name evidence="2" type="ORF">L4G47_19090</name>
</gene>
<reference evidence="2" key="1">
    <citation type="submission" date="2022-01" db="EMBL/GenBank/DDBJ databases">
        <title>Pseudomonas sp. nov. isolated from Antarctic regolith.</title>
        <authorList>
            <person name="Novakova D."/>
            <person name="Sedlar K."/>
        </authorList>
    </citation>
    <scope>NUCLEOTIDE SEQUENCE</scope>
    <source>
        <strain evidence="2">P2647</strain>
    </source>
</reference>
<keyword evidence="2" id="KW-0012">Acyltransferase</keyword>
<keyword evidence="2" id="KW-0808">Transferase</keyword>
<name>A0ABS9I975_9PSED</name>
<evidence type="ECO:0000313" key="3">
    <source>
        <dbReference type="Proteomes" id="UP001162905"/>
    </source>
</evidence>